<dbReference type="CDD" id="cd13999">
    <property type="entry name" value="STKc_MAP3K-like"/>
    <property type="match status" value="1"/>
</dbReference>
<dbReference type="SUPFAM" id="SSF56112">
    <property type="entry name" value="Protein kinase-like (PK-like)"/>
    <property type="match status" value="1"/>
</dbReference>
<gene>
    <name evidence="9" type="ORF">ZOSMA_19G00030</name>
</gene>
<dbReference type="InterPro" id="IPR000270">
    <property type="entry name" value="PB1_dom"/>
</dbReference>
<keyword evidence="1" id="KW-0723">Serine/threonine-protein kinase</keyword>
<dbReference type="PANTHER" id="PTHR23257:SF797">
    <property type="entry name" value="KINASE SUPERFAMILY WITH OCTICOSAPEPTIDE_PHOX_BEM1P DOMAIN-CONTAINING PROTEIN"/>
    <property type="match status" value="1"/>
</dbReference>
<dbReference type="GO" id="GO:0004672">
    <property type="term" value="F:protein kinase activity"/>
    <property type="evidence" value="ECO:0000318"/>
    <property type="project" value="GO_Central"/>
</dbReference>
<dbReference type="SUPFAM" id="SSF54277">
    <property type="entry name" value="CAD &amp; PB1 domains"/>
    <property type="match status" value="1"/>
</dbReference>
<feature type="region of interest" description="Disordered" evidence="7">
    <location>
        <begin position="265"/>
        <end position="290"/>
    </location>
</feature>
<sequence length="1400" mass="151753">MAYVPNCINTSVPRSQGVPNVVSDPVPPTTGSAGEELGGENGRITGKKAKFLCSFGGKILPRPNDGALRYVGGDKRIVSIRKDASFGELAQKMFEIYGGSVVIKYQLPGEDLDALVTVICDEDIENMVDEYDKVSDGGATKIRVFLFSGSESESSSGGGGGIMDLSGIGNDTGQSYMDAVNGIGENACNGGRIVEGNMMRRKDSCISFTSTQNSDAPLADFGADIGRVEGMVSGSLLQCSTASLAPQDVSNLVSFDHNEASNTAPKITSLNLGSSDSSPIKKDPVKEESSIPGNIAGYPPHSYVDHFPDGFNNVNHGNGVGHVQYMSFQPLVHGGTPIGLIQVPQPSYPMMPANPLPDIHANMMPPTPDSLLNSMKSTTSRAESSKGGEAEKPPMTPSGQNHMPFQPTSQFPHSNVQVPNTDIYGGMYFWPVDTSSNQTYQTITLENDKDCFLCQRAIPHIAHSDSLTQDNGNGSFAETNPAFHNIQNQEIVMSHIPYKPTIPASTNDIAGQNEVVAVSSQKEASRYPNISKMQNESNEATFQRNCSFDQRLPVPVQIPVPIPGIVGFPSLHNQEVMASYTPYNVSTVASNDVAGQKKESSMIASQSESFGHFQSQTQTSKAQHDNNAIHIQGRDTFHQNIVSLPTGITGFPGDLLSLYALYPSHLPQTNYVDTSQQQMHYSQLIVGKHAATQDLPRNVEGMSQPHINTKMVDPNDQIKITGKSAASTQTEPIPESLADPLEIKDSAKSKADKNDLFWSNNDLINSTSGEASVKPVEKPLPVPSTLEVPCLNNVRTMNSNEDRVFLATEPPIPHALLHGVSNAASKISDVHRKEKNIIGNGFNPTSNLPGSNFQLSLPNFSKHNIGVESTKHPAQSDTHSTDPDPWGIIQNDQFPFLKAKKEAIGEPLFSTDYIDKNLQCVCEPSIPLPSDKGDYDRSMDVPNENSFAGLIQPVKENQIKKGMQNVLEGVLLSELNPTISHVVAPNHETHESSSTSNVSVMLNADNIALPGQKKLISQGPTLSRVTHESAVVSNIGNGPHAGSVAQSGFPVPVPVKIHEKRESPKVSNIGIDIHADNIASQTEASSDDIKIEDLKSKQPDKKNLGIQITDDFGPLQIIKNSDLEELRELGSGTFGTVYHGKWRGSDVAIKRINERCFVGKPADEDRLRADFWNEACNLAGLHHPNVVSFYGIVQDGPGEPIATVTEYMVNGSLRNALQRNFKLFDQHKRLLIAMEVAFGMEYLHGKNIVHFDLKSDNLLVNLRDPQRPICKVGDLGLSKVKCQTLISGGVRGTLPWMAPELLNGHSSLVSEKVDVFSFGIVMWELLTGDEPYADLHYGTIIGGIVNNTLRPPLPDSCDPEWRSLMEKCWSSEPCDRPSFTTIAGTLRSMALSLREKSSAA</sequence>
<dbReference type="STRING" id="29655.A0A0K9PN59"/>
<evidence type="ECO:0000313" key="10">
    <source>
        <dbReference type="Proteomes" id="UP000036987"/>
    </source>
</evidence>
<feature type="region of interest" description="Disordered" evidence="7">
    <location>
        <begin position="15"/>
        <end position="42"/>
    </location>
</feature>
<dbReference type="GO" id="GO:0007165">
    <property type="term" value="P:signal transduction"/>
    <property type="evidence" value="ECO:0000318"/>
    <property type="project" value="GO_Central"/>
</dbReference>
<organism evidence="9 10">
    <name type="scientific">Zostera marina</name>
    <name type="common">Eelgrass</name>
    <dbReference type="NCBI Taxonomy" id="29655"/>
    <lineage>
        <taxon>Eukaryota</taxon>
        <taxon>Viridiplantae</taxon>
        <taxon>Streptophyta</taxon>
        <taxon>Embryophyta</taxon>
        <taxon>Tracheophyta</taxon>
        <taxon>Spermatophyta</taxon>
        <taxon>Magnoliopsida</taxon>
        <taxon>Liliopsida</taxon>
        <taxon>Zosteraceae</taxon>
        <taxon>Zostera</taxon>
    </lineage>
</organism>
<accession>A0A0K9PN59</accession>
<feature type="compositionally biased region" description="Basic and acidic residues" evidence="7">
    <location>
        <begin position="383"/>
        <end position="392"/>
    </location>
</feature>
<dbReference type="SMART" id="SM00666">
    <property type="entry name" value="PB1"/>
    <property type="match status" value="1"/>
</dbReference>
<feature type="region of interest" description="Disordered" evidence="7">
    <location>
        <begin position="599"/>
        <end position="622"/>
    </location>
</feature>
<evidence type="ECO:0000256" key="5">
    <source>
        <dbReference type="ARBA" id="ARBA00022840"/>
    </source>
</evidence>
<dbReference type="InterPro" id="IPR050167">
    <property type="entry name" value="Ser_Thr_protein_kinase"/>
</dbReference>
<dbReference type="Pfam" id="PF00564">
    <property type="entry name" value="PB1"/>
    <property type="match status" value="1"/>
</dbReference>
<dbReference type="OrthoDB" id="4062651at2759"/>
<dbReference type="GO" id="GO:0005737">
    <property type="term" value="C:cytoplasm"/>
    <property type="evidence" value="ECO:0000318"/>
    <property type="project" value="GO_Central"/>
</dbReference>
<dbReference type="PROSITE" id="PS00108">
    <property type="entry name" value="PROTEIN_KINASE_ST"/>
    <property type="match status" value="1"/>
</dbReference>
<feature type="compositionally biased region" description="Polar residues" evidence="7">
    <location>
        <begin position="397"/>
        <end position="416"/>
    </location>
</feature>
<feature type="domain" description="Protein kinase" evidence="8">
    <location>
        <begin position="1123"/>
        <end position="1391"/>
    </location>
</feature>
<keyword evidence="4" id="KW-0418">Kinase</keyword>
<dbReference type="Proteomes" id="UP000036987">
    <property type="component" value="Unassembled WGS sequence"/>
</dbReference>
<reference evidence="10" key="1">
    <citation type="journal article" date="2016" name="Nature">
        <title>The genome of the seagrass Zostera marina reveals angiosperm adaptation to the sea.</title>
        <authorList>
            <person name="Olsen J.L."/>
            <person name="Rouze P."/>
            <person name="Verhelst B."/>
            <person name="Lin Y.-C."/>
            <person name="Bayer T."/>
            <person name="Collen J."/>
            <person name="Dattolo E."/>
            <person name="De Paoli E."/>
            <person name="Dittami S."/>
            <person name="Maumus F."/>
            <person name="Michel G."/>
            <person name="Kersting A."/>
            <person name="Lauritano C."/>
            <person name="Lohaus R."/>
            <person name="Toepel M."/>
            <person name="Tonon T."/>
            <person name="Vanneste K."/>
            <person name="Amirebrahimi M."/>
            <person name="Brakel J."/>
            <person name="Bostroem C."/>
            <person name="Chovatia M."/>
            <person name="Grimwood J."/>
            <person name="Jenkins J.W."/>
            <person name="Jueterbock A."/>
            <person name="Mraz A."/>
            <person name="Stam W.T."/>
            <person name="Tice H."/>
            <person name="Bornberg-Bauer E."/>
            <person name="Green P.J."/>
            <person name="Pearson G.A."/>
            <person name="Procaccini G."/>
            <person name="Duarte C.M."/>
            <person name="Schmutz J."/>
            <person name="Reusch T.B.H."/>
            <person name="Van de Peer Y."/>
        </authorList>
    </citation>
    <scope>NUCLEOTIDE SEQUENCE [LARGE SCALE GENOMIC DNA]</scope>
    <source>
        <strain evidence="10">cv. Finnish</strain>
    </source>
</reference>
<feature type="compositionally biased region" description="Polar residues" evidence="7">
    <location>
        <begin position="370"/>
        <end position="382"/>
    </location>
</feature>
<dbReference type="PANTHER" id="PTHR23257">
    <property type="entry name" value="SERINE-THREONINE PROTEIN KINASE"/>
    <property type="match status" value="1"/>
</dbReference>
<dbReference type="PROSITE" id="PS50011">
    <property type="entry name" value="PROTEIN_KINASE_DOM"/>
    <property type="match status" value="1"/>
</dbReference>
<feature type="compositionally biased region" description="Polar residues" evidence="7">
    <location>
        <begin position="602"/>
        <end position="621"/>
    </location>
</feature>
<proteinExistence type="predicted"/>
<dbReference type="InterPro" id="IPR011009">
    <property type="entry name" value="Kinase-like_dom_sf"/>
</dbReference>
<dbReference type="Gene3D" id="3.10.20.90">
    <property type="entry name" value="Phosphatidylinositol 3-kinase Catalytic Subunit, Chain A, domain 1"/>
    <property type="match status" value="1"/>
</dbReference>
<feature type="binding site" evidence="6">
    <location>
        <position position="1160"/>
    </location>
    <ligand>
        <name>ATP</name>
        <dbReference type="ChEBI" id="CHEBI:30616"/>
    </ligand>
</feature>
<dbReference type="InterPro" id="IPR017441">
    <property type="entry name" value="Protein_kinase_ATP_BS"/>
</dbReference>
<evidence type="ECO:0000259" key="8">
    <source>
        <dbReference type="PROSITE" id="PS50011"/>
    </source>
</evidence>
<name>A0A0K9PN59_ZOSMR</name>
<dbReference type="PRINTS" id="PR00109">
    <property type="entry name" value="TYRKINASE"/>
</dbReference>
<dbReference type="GO" id="GO:0004674">
    <property type="term" value="F:protein serine/threonine kinase activity"/>
    <property type="evidence" value="ECO:0007669"/>
    <property type="project" value="UniProtKB-KW"/>
</dbReference>
<evidence type="ECO:0000256" key="6">
    <source>
        <dbReference type="PROSITE-ProRule" id="PRU10141"/>
    </source>
</evidence>
<dbReference type="GO" id="GO:0005524">
    <property type="term" value="F:ATP binding"/>
    <property type="evidence" value="ECO:0007669"/>
    <property type="project" value="UniProtKB-UniRule"/>
</dbReference>
<keyword evidence="2" id="KW-0808">Transferase</keyword>
<feature type="compositionally biased region" description="Basic and acidic residues" evidence="7">
    <location>
        <begin position="279"/>
        <end position="289"/>
    </location>
</feature>
<dbReference type="FunFam" id="3.10.20.90:FF:000058">
    <property type="entry name" value="Octicosapeptide/phox/Bem1p domain kinase superfamily protein"/>
    <property type="match status" value="1"/>
</dbReference>
<dbReference type="Gene3D" id="3.30.200.20">
    <property type="entry name" value="Phosphorylase Kinase, domain 1"/>
    <property type="match status" value="1"/>
</dbReference>
<evidence type="ECO:0000256" key="1">
    <source>
        <dbReference type="ARBA" id="ARBA00022527"/>
    </source>
</evidence>
<dbReference type="PROSITE" id="PS00107">
    <property type="entry name" value="PROTEIN_KINASE_ATP"/>
    <property type="match status" value="1"/>
</dbReference>
<keyword evidence="5 6" id="KW-0067">ATP-binding</keyword>
<dbReference type="InterPro" id="IPR008271">
    <property type="entry name" value="Ser/Thr_kinase_AS"/>
</dbReference>
<dbReference type="InterPro" id="IPR001245">
    <property type="entry name" value="Ser-Thr/Tyr_kinase_cat_dom"/>
</dbReference>
<dbReference type="Gene3D" id="1.10.510.10">
    <property type="entry name" value="Transferase(Phosphotransferase) domain 1"/>
    <property type="match status" value="1"/>
</dbReference>
<keyword evidence="3 6" id="KW-0547">Nucleotide-binding</keyword>
<protein>
    <recommendedName>
        <fullName evidence="8">Protein kinase domain-containing protein</fullName>
    </recommendedName>
</protein>
<feature type="region of interest" description="Disordered" evidence="7">
    <location>
        <begin position="866"/>
        <end position="885"/>
    </location>
</feature>
<dbReference type="EMBL" id="LFYR01000728">
    <property type="protein sequence ID" value="KMZ70421.1"/>
    <property type="molecule type" value="Genomic_DNA"/>
</dbReference>
<dbReference type="CDD" id="cd06410">
    <property type="entry name" value="PB1_UP2"/>
    <property type="match status" value="1"/>
</dbReference>
<comment type="caution">
    <text evidence="9">The sequence shown here is derived from an EMBL/GenBank/DDBJ whole genome shotgun (WGS) entry which is preliminary data.</text>
</comment>
<keyword evidence="10" id="KW-1185">Reference proteome</keyword>
<evidence type="ECO:0000256" key="4">
    <source>
        <dbReference type="ARBA" id="ARBA00022777"/>
    </source>
</evidence>
<evidence type="ECO:0000256" key="2">
    <source>
        <dbReference type="ARBA" id="ARBA00022679"/>
    </source>
</evidence>
<evidence type="ECO:0000313" key="9">
    <source>
        <dbReference type="EMBL" id="KMZ70421.1"/>
    </source>
</evidence>
<dbReference type="SMART" id="SM00220">
    <property type="entry name" value="S_TKc"/>
    <property type="match status" value="1"/>
</dbReference>
<dbReference type="Pfam" id="PF07714">
    <property type="entry name" value="PK_Tyr_Ser-Thr"/>
    <property type="match status" value="1"/>
</dbReference>
<feature type="compositionally biased region" description="Polar residues" evidence="7">
    <location>
        <begin position="265"/>
        <end position="278"/>
    </location>
</feature>
<feature type="region of interest" description="Disordered" evidence="7">
    <location>
        <begin position="364"/>
        <end position="416"/>
    </location>
</feature>
<evidence type="ECO:0000256" key="3">
    <source>
        <dbReference type="ARBA" id="ARBA00022741"/>
    </source>
</evidence>
<evidence type="ECO:0000256" key="7">
    <source>
        <dbReference type="SAM" id="MobiDB-lite"/>
    </source>
</evidence>
<dbReference type="InterPro" id="IPR000719">
    <property type="entry name" value="Prot_kinase_dom"/>
</dbReference>